<evidence type="ECO:0000313" key="3">
    <source>
        <dbReference type="Proteomes" id="UP001201273"/>
    </source>
</evidence>
<dbReference type="PIRSF" id="PIRSF006188">
    <property type="entry name" value="UCP006188"/>
    <property type="match status" value="1"/>
</dbReference>
<comment type="similarity">
    <text evidence="1">Belongs to the UPF0352 family.</text>
</comment>
<dbReference type="InterPro" id="IPR009857">
    <property type="entry name" value="UPF0352"/>
</dbReference>
<gene>
    <name evidence="2" type="ORF">K6Y31_00595</name>
</gene>
<evidence type="ECO:0000256" key="1">
    <source>
        <dbReference type="HAMAP-Rule" id="MF_00816"/>
    </source>
</evidence>
<dbReference type="NCBIfam" id="NF010242">
    <property type="entry name" value="PRK13689.1"/>
    <property type="match status" value="1"/>
</dbReference>
<dbReference type="Gene3D" id="1.10.3390.10">
    <property type="entry name" value="YejL-like"/>
    <property type="match status" value="1"/>
</dbReference>
<dbReference type="Pfam" id="PF07208">
    <property type="entry name" value="DUF1414"/>
    <property type="match status" value="1"/>
</dbReference>
<dbReference type="SUPFAM" id="SSF158651">
    <property type="entry name" value="YejL-like"/>
    <property type="match status" value="1"/>
</dbReference>
<organism evidence="2 3">
    <name type="scientific">Motilimonas cestriensis</name>
    <dbReference type="NCBI Taxonomy" id="2742685"/>
    <lineage>
        <taxon>Bacteria</taxon>
        <taxon>Pseudomonadati</taxon>
        <taxon>Pseudomonadota</taxon>
        <taxon>Gammaproteobacteria</taxon>
        <taxon>Alteromonadales</taxon>
        <taxon>Alteromonadales genera incertae sedis</taxon>
        <taxon>Motilimonas</taxon>
    </lineage>
</organism>
<sequence length="70" mass="7592">MPIVSKYSNERVEQIIDDVVNVLQRHEAPLDLALMVLGNATTELINGSVKAEQRAAVADKFAKALTASVK</sequence>
<dbReference type="InterPro" id="IPR023202">
    <property type="entry name" value="YejL_sf"/>
</dbReference>
<accession>A0ABS8W4A3</accession>
<dbReference type="HAMAP" id="MF_00816">
    <property type="entry name" value="UPF0352"/>
    <property type="match status" value="1"/>
</dbReference>
<protein>
    <recommendedName>
        <fullName evidence="1">UPF0352 protein K6Y31_00595</fullName>
    </recommendedName>
</protein>
<name>A0ABS8W4A3_9GAMM</name>
<keyword evidence="3" id="KW-1185">Reference proteome</keyword>
<comment type="caution">
    <text evidence="2">The sequence shown here is derived from an EMBL/GenBank/DDBJ whole genome shotgun (WGS) entry which is preliminary data.</text>
</comment>
<dbReference type="RefSeq" id="WP_233050939.1">
    <property type="nucleotide sequence ID" value="NZ_JAIMJA010000001.1"/>
</dbReference>
<reference evidence="2 3" key="1">
    <citation type="journal article" date="2022" name="Environ. Microbiol. Rep.">
        <title>Eco-phylogenetic analyses reveal divergent evolution of vitamin B12 metabolism in the marine bacterial family 'Psychromonadaceae'.</title>
        <authorList>
            <person name="Jin X."/>
            <person name="Yang Y."/>
            <person name="Cao H."/>
            <person name="Gao B."/>
            <person name="Zhao Z."/>
        </authorList>
    </citation>
    <scope>NUCLEOTIDE SEQUENCE [LARGE SCALE GENOMIC DNA]</scope>
    <source>
        <strain evidence="2 3">MKS20</strain>
    </source>
</reference>
<proteinExistence type="inferred from homology"/>
<dbReference type="EMBL" id="JAIMJA010000001">
    <property type="protein sequence ID" value="MCE2593320.1"/>
    <property type="molecule type" value="Genomic_DNA"/>
</dbReference>
<dbReference type="Proteomes" id="UP001201273">
    <property type="component" value="Unassembled WGS sequence"/>
</dbReference>
<evidence type="ECO:0000313" key="2">
    <source>
        <dbReference type="EMBL" id="MCE2593320.1"/>
    </source>
</evidence>